<name>A0A382HF16_9ZZZZ</name>
<evidence type="ECO:0000313" key="1">
    <source>
        <dbReference type="EMBL" id="SVB85695.1"/>
    </source>
</evidence>
<sequence>MLFLEEINGWFPEGLEAASSQCISNSGFTA</sequence>
<gene>
    <name evidence="1" type="ORF">METZ01_LOCUS238549</name>
</gene>
<dbReference type="AlphaFoldDB" id="A0A382HF16"/>
<dbReference type="EMBL" id="UINC01060802">
    <property type="protein sequence ID" value="SVB85695.1"/>
    <property type="molecule type" value="Genomic_DNA"/>
</dbReference>
<proteinExistence type="predicted"/>
<organism evidence="1">
    <name type="scientific">marine metagenome</name>
    <dbReference type="NCBI Taxonomy" id="408172"/>
    <lineage>
        <taxon>unclassified sequences</taxon>
        <taxon>metagenomes</taxon>
        <taxon>ecological metagenomes</taxon>
    </lineage>
</organism>
<accession>A0A382HF16</accession>
<reference evidence="1" key="1">
    <citation type="submission" date="2018-05" db="EMBL/GenBank/DDBJ databases">
        <authorList>
            <person name="Lanie J.A."/>
            <person name="Ng W.-L."/>
            <person name="Kazmierczak K.M."/>
            <person name="Andrzejewski T.M."/>
            <person name="Davidsen T.M."/>
            <person name="Wayne K.J."/>
            <person name="Tettelin H."/>
            <person name="Glass J.I."/>
            <person name="Rusch D."/>
            <person name="Podicherti R."/>
            <person name="Tsui H.-C.T."/>
            <person name="Winkler M.E."/>
        </authorList>
    </citation>
    <scope>NUCLEOTIDE SEQUENCE</scope>
</reference>
<protein>
    <submittedName>
        <fullName evidence="1">Uncharacterized protein</fullName>
    </submittedName>
</protein>